<protein>
    <recommendedName>
        <fullName evidence="7">COBRA-like protein</fullName>
    </recommendedName>
</protein>
<dbReference type="GO" id="GO:0005886">
    <property type="term" value="C:plasma membrane"/>
    <property type="evidence" value="ECO:0007669"/>
    <property type="project" value="UniProtKB-SubCell"/>
</dbReference>
<evidence type="ECO:0000256" key="7">
    <source>
        <dbReference type="PIRNR" id="PIRNR038122"/>
    </source>
</evidence>
<sequence>MEASPSHSFVSLFLVAMCFCLADCYDPLDPNGNITITYDIQTWTTRGYVARVTVQNYYQFRHVEKPGWKLGWTWVRGEVIWSMSGAFATEQGNCSLFKYDTPHSCVESPMILELMSKASPANRSDGCCNGGVLSSWAVDPSKSFSSFEITVGSSDEDGNEQHPANITLMAPGPGYTCSPFLDANPTVSSVIDGKRQVQVFRTWKSTCTYSMFVDNKTPLCCVSLSTFYSSTITPCPACSCGCRKSDKSSVQCIREEYQLPTADSADNRALVQCSDHMCPVRVHWHLKANYVNHWRVKLTVSNYNYDRNYSNWNILVQHPGFNQPTEAFSFNSSQLPSFRFGDELGLFWGIEYYNTELVQSSEGNLGYVTTEILLKKDLESFTLRNGWALPRRVYFNGDTCEMPLPDTFPMLPNGISKHSFSLSLFILLFLNHLFW</sequence>
<dbReference type="Proteomes" id="UP000504603">
    <property type="component" value="Unplaced"/>
</dbReference>
<keyword evidence="4 8" id="KW-0732">Signal</keyword>
<evidence type="ECO:0000313" key="11">
    <source>
        <dbReference type="RefSeq" id="XP_022135670.1"/>
    </source>
</evidence>
<dbReference type="PANTHER" id="PTHR31673:SF41">
    <property type="entry name" value="COBRA-LIKE PROTEIN"/>
    <property type="match status" value="1"/>
</dbReference>
<keyword evidence="6" id="KW-0449">Lipoprotein</keyword>
<evidence type="ECO:0000256" key="2">
    <source>
        <dbReference type="ARBA" id="ARBA00005507"/>
    </source>
</evidence>
<reference evidence="11" key="1">
    <citation type="submission" date="2025-08" db="UniProtKB">
        <authorList>
            <consortium name="RefSeq"/>
        </authorList>
    </citation>
    <scope>IDENTIFICATION</scope>
    <source>
        <strain evidence="11">OHB3-1</strain>
    </source>
</reference>
<feature type="signal peptide" evidence="8">
    <location>
        <begin position="1"/>
        <end position="24"/>
    </location>
</feature>
<keyword evidence="5" id="KW-0325">Glycoprotein</keyword>
<dbReference type="RefSeq" id="XP_022135670.1">
    <property type="nucleotide sequence ID" value="XM_022279978.1"/>
</dbReference>
<evidence type="ECO:0000256" key="8">
    <source>
        <dbReference type="SAM" id="SignalP"/>
    </source>
</evidence>
<feature type="chain" id="PRO_5026933129" description="COBRA-like protein" evidence="8">
    <location>
        <begin position="25"/>
        <end position="435"/>
    </location>
</feature>
<feature type="domain" description="COBRA C-terminal" evidence="9">
    <location>
        <begin position="220"/>
        <end position="409"/>
    </location>
</feature>
<evidence type="ECO:0000313" key="10">
    <source>
        <dbReference type="Proteomes" id="UP000504603"/>
    </source>
</evidence>
<dbReference type="GO" id="GO:0098552">
    <property type="term" value="C:side of membrane"/>
    <property type="evidence" value="ECO:0007669"/>
    <property type="project" value="UniProtKB-KW"/>
</dbReference>
<keyword evidence="3" id="KW-0336">GPI-anchor</keyword>
<dbReference type="KEGG" id="mcha:111007571"/>
<dbReference type="GO" id="GO:0010215">
    <property type="term" value="P:cellulose microfibril organization"/>
    <property type="evidence" value="ECO:0007669"/>
    <property type="project" value="InterPro"/>
</dbReference>
<comment type="similarity">
    <text evidence="2 7">Belongs to the COBRA family.</text>
</comment>
<dbReference type="InterPro" id="IPR006918">
    <property type="entry name" value="COBRA_pln"/>
</dbReference>
<dbReference type="AlphaFoldDB" id="A0A6J1C1P0"/>
<evidence type="ECO:0000259" key="9">
    <source>
        <dbReference type="Pfam" id="PF25079"/>
    </source>
</evidence>
<gene>
    <name evidence="11" type="primary">LOC111007571</name>
</gene>
<keyword evidence="10" id="KW-1185">Reference proteome</keyword>
<accession>A0A6J1C1P0</accession>
<comment type="subcellular location">
    <subcellularLocation>
        <location evidence="1">Cell membrane</location>
        <topology evidence="1">Lipid-anchor</topology>
        <topology evidence="1">GPI-anchor</topology>
    </subcellularLocation>
</comment>
<organism evidence="10 11">
    <name type="scientific">Momordica charantia</name>
    <name type="common">Bitter gourd</name>
    <name type="synonym">Balsam pear</name>
    <dbReference type="NCBI Taxonomy" id="3673"/>
    <lineage>
        <taxon>Eukaryota</taxon>
        <taxon>Viridiplantae</taxon>
        <taxon>Streptophyta</taxon>
        <taxon>Embryophyta</taxon>
        <taxon>Tracheophyta</taxon>
        <taxon>Spermatophyta</taxon>
        <taxon>Magnoliopsida</taxon>
        <taxon>eudicotyledons</taxon>
        <taxon>Gunneridae</taxon>
        <taxon>Pentapetalae</taxon>
        <taxon>rosids</taxon>
        <taxon>fabids</taxon>
        <taxon>Cucurbitales</taxon>
        <taxon>Cucurbitaceae</taxon>
        <taxon>Momordiceae</taxon>
        <taxon>Momordica</taxon>
    </lineage>
</organism>
<name>A0A6J1C1P0_MOMCH</name>
<dbReference type="GeneID" id="111007571"/>
<keyword evidence="3" id="KW-0472">Membrane</keyword>
<proteinExistence type="inferred from homology"/>
<dbReference type="InterPro" id="IPR056900">
    <property type="entry name" value="COB_C"/>
</dbReference>
<dbReference type="Pfam" id="PF25079">
    <property type="entry name" value="COB_C"/>
    <property type="match status" value="1"/>
</dbReference>
<evidence type="ECO:0000256" key="5">
    <source>
        <dbReference type="ARBA" id="ARBA00023180"/>
    </source>
</evidence>
<evidence type="ECO:0000256" key="6">
    <source>
        <dbReference type="ARBA" id="ARBA00023288"/>
    </source>
</evidence>
<dbReference type="Pfam" id="PF04833">
    <property type="entry name" value="COBRA"/>
    <property type="match status" value="1"/>
</dbReference>
<dbReference type="PANTHER" id="PTHR31673">
    <property type="entry name" value="PROTEIN COBRA"/>
    <property type="match status" value="1"/>
</dbReference>
<dbReference type="PIRSF" id="PIRSF038122">
    <property type="entry name" value="COBRA"/>
    <property type="match status" value="1"/>
</dbReference>
<evidence type="ECO:0000256" key="4">
    <source>
        <dbReference type="ARBA" id="ARBA00022729"/>
    </source>
</evidence>
<dbReference type="OrthoDB" id="1554693at2759"/>
<dbReference type="GO" id="GO:0052324">
    <property type="term" value="P:plant-type cell wall cellulose biosynthetic process"/>
    <property type="evidence" value="ECO:0007669"/>
    <property type="project" value="TreeGrafter"/>
</dbReference>
<evidence type="ECO:0000256" key="3">
    <source>
        <dbReference type="ARBA" id="ARBA00022622"/>
    </source>
</evidence>
<evidence type="ECO:0000256" key="1">
    <source>
        <dbReference type="ARBA" id="ARBA00004609"/>
    </source>
</evidence>